<evidence type="ECO:0000313" key="3">
    <source>
        <dbReference type="EMBL" id="HEH34799.1"/>
    </source>
</evidence>
<protein>
    <submittedName>
        <fullName evidence="3">Type IV pilin</fullName>
    </submittedName>
</protein>
<organism evidence="3">
    <name type="scientific">Archaeoglobus fulgidus</name>
    <dbReference type="NCBI Taxonomy" id="2234"/>
    <lineage>
        <taxon>Archaea</taxon>
        <taxon>Methanobacteriati</taxon>
        <taxon>Methanobacteriota</taxon>
        <taxon>Archaeoglobi</taxon>
        <taxon>Archaeoglobales</taxon>
        <taxon>Archaeoglobaceae</taxon>
        <taxon>Archaeoglobus</taxon>
    </lineage>
</organism>
<comment type="caution">
    <text evidence="3">The sequence shown here is derived from an EMBL/GenBank/DDBJ whole genome shotgun (WGS) entry which is preliminary data.</text>
</comment>
<keyword evidence="1" id="KW-1133">Transmembrane helix</keyword>
<feature type="transmembrane region" description="Helical" evidence="1">
    <location>
        <begin position="30"/>
        <end position="55"/>
    </location>
</feature>
<dbReference type="NCBIfam" id="TIGR02537">
    <property type="entry name" value="arch_flag_Nterm"/>
    <property type="match status" value="1"/>
</dbReference>
<accession>A0A7J2TGF3</accession>
<dbReference type="Pfam" id="PF07790">
    <property type="entry name" value="Pilin_N"/>
    <property type="match status" value="1"/>
</dbReference>
<dbReference type="AlphaFoldDB" id="A0A7J2TGF3"/>
<dbReference type="EMBL" id="DSLA01000021">
    <property type="protein sequence ID" value="HEH34799.1"/>
    <property type="molecule type" value="Genomic_DNA"/>
</dbReference>
<dbReference type="InterPro" id="IPR012859">
    <property type="entry name" value="Pilin_N_archaeal"/>
</dbReference>
<keyword evidence="1" id="KW-0472">Membrane</keyword>
<evidence type="ECO:0000259" key="2">
    <source>
        <dbReference type="Pfam" id="PF07790"/>
    </source>
</evidence>
<dbReference type="InterPro" id="IPR013373">
    <property type="entry name" value="Flagellin/pilin_N_arc"/>
</dbReference>
<sequence>MLDLDQKCMQIRKVRGIKVRSSDGKAVSQIIGAALMVAITAIIAALALSAVLGFAEIKKMYLVAFTVEEVNESHIKVRYNGGPDHRYLSYCRGIIDGIDVGSINISIGSITEIEHGKSGAFDFAIACRFVDNSTWIVYSSRLHSRMPNP</sequence>
<feature type="domain" description="Archaeal Type IV pilin N-terminal" evidence="2">
    <location>
        <begin position="25"/>
        <end position="84"/>
    </location>
</feature>
<keyword evidence="1" id="KW-0812">Transmembrane</keyword>
<name>A0A7J2TGF3_ARCFL</name>
<proteinExistence type="predicted"/>
<evidence type="ECO:0000256" key="1">
    <source>
        <dbReference type="SAM" id="Phobius"/>
    </source>
</evidence>
<gene>
    <name evidence="3" type="ORF">ENP88_01300</name>
</gene>
<reference evidence="3" key="1">
    <citation type="journal article" date="2020" name="mSystems">
        <title>Genome- and Community-Level Interaction Insights into Carbon Utilization and Element Cycling Functions of Hydrothermarchaeota in Hydrothermal Sediment.</title>
        <authorList>
            <person name="Zhou Z."/>
            <person name="Liu Y."/>
            <person name="Xu W."/>
            <person name="Pan J."/>
            <person name="Luo Z.H."/>
            <person name="Li M."/>
        </authorList>
    </citation>
    <scope>NUCLEOTIDE SEQUENCE [LARGE SCALE GENOMIC DNA]</scope>
    <source>
        <strain evidence="3">SpSt-26</strain>
    </source>
</reference>